<dbReference type="Proteomes" id="UP000009319">
    <property type="component" value="Unassembled WGS sequence"/>
</dbReference>
<comment type="caution">
    <text evidence="1">The sequence shown here is derived from an EMBL/GenBank/DDBJ whole genome shotgun (WGS) entry which is preliminary data.</text>
</comment>
<protein>
    <submittedName>
        <fullName evidence="1">Uncharacterized protein</fullName>
    </submittedName>
</protein>
<dbReference type="AlphaFoldDB" id="K0PUI6"/>
<evidence type="ECO:0000313" key="2">
    <source>
        <dbReference type="Proteomes" id="UP000009319"/>
    </source>
</evidence>
<dbReference type="HOGENOM" id="CLU_3011209_0_0_5"/>
<evidence type="ECO:0000313" key="1">
    <source>
        <dbReference type="EMBL" id="CCM74792.1"/>
    </source>
</evidence>
<reference evidence="1 2" key="1">
    <citation type="journal article" date="2013" name="Genome Announc.">
        <title>Draft Genome Sequence of Rhizobium mesoamericanum STM3625, a Nitrogen-Fixing Symbiont of Mimosa pudica Isolated in French Guiana (South America).</title>
        <authorList>
            <person name="Moulin L."/>
            <person name="Mornico D."/>
            <person name="Melkonian R."/>
            <person name="Klonowska A."/>
        </authorList>
    </citation>
    <scope>NUCLEOTIDE SEQUENCE [LARGE SCALE GENOMIC DNA]</scope>
    <source>
        <strain evidence="1 2">STM3625</strain>
    </source>
</reference>
<name>K0PUI6_9HYPH</name>
<dbReference type="STRING" id="1211777.BN77_1937"/>
<keyword evidence="2" id="KW-1185">Reference proteome</keyword>
<proteinExistence type="predicted"/>
<organism evidence="1 2">
    <name type="scientific">Rhizobium mesoamericanum STM3625</name>
    <dbReference type="NCBI Taxonomy" id="1211777"/>
    <lineage>
        <taxon>Bacteria</taxon>
        <taxon>Pseudomonadati</taxon>
        <taxon>Pseudomonadota</taxon>
        <taxon>Alphaproteobacteria</taxon>
        <taxon>Hyphomicrobiales</taxon>
        <taxon>Rhizobiaceae</taxon>
        <taxon>Rhizobium/Agrobacterium group</taxon>
        <taxon>Rhizobium</taxon>
    </lineage>
</organism>
<accession>K0PUI6</accession>
<sequence>MRQRRRGSSNPDGPSRHFSIMSRIKPNLVEIIKARLIYLLALFRRLAKSILRDLGY</sequence>
<dbReference type="EMBL" id="CANI01000008">
    <property type="protein sequence ID" value="CCM74792.1"/>
    <property type="molecule type" value="Genomic_DNA"/>
</dbReference>
<gene>
    <name evidence="1" type="ORF">BN77_1937</name>
</gene>